<organism evidence="1 2">
    <name type="scientific">Chiloscyllium punctatum</name>
    <name type="common">Brownbanded bambooshark</name>
    <name type="synonym">Hemiscyllium punctatum</name>
    <dbReference type="NCBI Taxonomy" id="137246"/>
    <lineage>
        <taxon>Eukaryota</taxon>
        <taxon>Metazoa</taxon>
        <taxon>Chordata</taxon>
        <taxon>Craniata</taxon>
        <taxon>Vertebrata</taxon>
        <taxon>Chondrichthyes</taxon>
        <taxon>Elasmobranchii</taxon>
        <taxon>Galeomorphii</taxon>
        <taxon>Galeoidea</taxon>
        <taxon>Orectolobiformes</taxon>
        <taxon>Hemiscylliidae</taxon>
        <taxon>Chiloscyllium</taxon>
    </lineage>
</organism>
<evidence type="ECO:0000313" key="1">
    <source>
        <dbReference type="EMBL" id="GCC47638.1"/>
    </source>
</evidence>
<proteinExistence type="predicted"/>
<sequence>LGDVRPALGVVAVDLEPLFQARLGVRLDGVGRTFRLAYAAIDAFVRMDDQHVLALVEAIDGADLDAVGIFTLDAGFSDDVGHPKLRNDPLFLGLRSAGIPEPQGKPAPKNTCILATLPAGFVGSMILSRLARRTGIAAPLGKADHLEHPDAVVERNGDDIARLHRMARRFLARAVEADMT</sequence>
<dbReference type="AntiFam" id="ANF00220">
    <property type="entry name" value="Shadow ORF (opposite fdxA)"/>
</dbReference>
<comment type="caution">
    <text evidence="1">The sequence shown here is derived from an EMBL/GenBank/DDBJ whole genome shotgun (WGS) entry which is preliminary data.</text>
</comment>
<accession>A0A401TYB3</accession>
<gene>
    <name evidence="1" type="ORF">chiPu_0031496</name>
</gene>
<evidence type="ECO:0000313" key="2">
    <source>
        <dbReference type="Proteomes" id="UP000287033"/>
    </source>
</evidence>
<dbReference type="EMBL" id="BEZZ01211132">
    <property type="protein sequence ID" value="GCC47638.1"/>
    <property type="molecule type" value="Genomic_DNA"/>
</dbReference>
<dbReference type="AlphaFoldDB" id="A0A401TYB3"/>
<name>A0A401TYB3_CHIPU</name>
<feature type="non-terminal residue" evidence="1">
    <location>
        <position position="1"/>
    </location>
</feature>
<reference evidence="1 2" key="1">
    <citation type="journal article" date="2018" name="Nat. Ecol. Evol.">
        <title>Shark genomes provide insights into elasmobranch evolution and the origin of vertebrates.</title>
        <authorList>
            <person name="Hara Y"/>
            <person name="Yamaguchi K"/>
            <person name="Onimaru K"/>
            <person name="Kadota M"/>
            <person name="Koyanagi M"/>
            <person name="Keeley SD"/>
            <person name="Tatsumi K"/>
            <person name="Tanaka K"/>
            <person name="Motone F"/>
            <person name="Kageyama Y"/>
            <person name="Nozu R"/>
            <person name="Adachi N"/>
            <person name="Nishimura O"/>
            <person name="Nakagawa R"/>
            <person name="Tanegashima C"/>
            <person name="Kiyatake I"/>
            <person name="Matsumoto R"/>
            <person name="Murakumo K"/>
            <person name="Nishida K"/>
            <person name="Terakita A"/>
            <person name="Kuratani S"/>
            <person name="Sato K"/>
            <person name="Hyodo S Kuraku.S."/>
        </authorList>
    </citation>
    <scope>NUCLEOTIDE SEQUENCE [LARGE SCALE GENOMIC DNA]</scope>
</reference>
<dbReference type="Proteomes" id="UP000287033">
    <property type="component" value="Unassembled WGS sequence"/>
</dbReference>
<keyword evidence="2" id="KW-1185">Reference proteome</keyword>
<protein>
    <submittedName>
        <fullName evidence="1">Uncharacterized protein</fullName>
    </submittedName>
</protein>